<gene>
    <name evidence="6" type="ORF">AVDCRST_MAG85-2023</name>
</gene>
<evidence type="ECO:0000256" key="4">
    <source>
        <dbReference type="PIRSR" id="PIRSR006278-2"/>
    </source>
</evidence>
<comment type="similarity">
    <text evidence="2">Belongs to the ACC deaminase/D-cysteine desulfhydrase family.</text>
</comment>
<dbReference type="GO" id="GO:0019148">
    <property type="term" value="F:D-cysteine desulfhydrase activity"/>
    <property type="evidence" value="ECO:0007669"/>
    <property type="project" value="TreeGrafter"/>
</dbReference>
<dbReference type="PIRSF" id="PIRSF006278">
    <property type="entry name" value="ACCD_DCysDesulf"/>
    <property type="match status" value="1"/>
</dbReference>
<dbReference type="SUPFAM" id="SSF53686">
    <property type="entry name" value="Tryptophan synthase beta subunit-like PLP-dependent enzymes"/>
    <property type="match status" value="1"/>
</dbReference>
<dbReference type="EMBL" id="CADCVT010000218">
    <property type="protein sequence ID" value="CAA9505559.1"/>
    <property type="molecule type" value="Genomic_DNA"/>
</dbReference>
<dbReference type="Pfam" id="PF00291">
    <property type="entry name" value="PALP"/>
    <property type="match status" value="1"/>
</dbReference>
<dbReference type="InterPro" id="IPR001926">
    <property type="entry name" value="TrpB-like_PALP"/>
</dbReference>
<protein>
    <submittedName>
        <fullName evidence="6">Pyridoxal phosphate-dependent deaminase, putative</fullName>
    </submittedName>
</protein>
<dbReference type="AlphaFoldDB" id="A0A6J4SU43"/>
<evidence type="ECO:0000256" key="2">
    <source>
        <dbReference type="ARBA" id="ARBA00008639"/>
    </source>
</evidence>
<feature type="modified residue" description="N6-(pyridoxal phosphate)lysine" evidence="4">
    <location>
        <position position="42"/>
    </location>
</feature>
<keyword evidence="3 4" id="KW-0663">Pyridoxal phosphate</keyword>
<evidence type="ECO:0000256" key="3">
    <source>
        <dbReference type="ARBA" id="ARBA00022898"/>
    </source>
</evidence>
<sequence length="301" mass="32204">MNDPPRVRFCDLPTPVRSLHGLSDRLWMKDDSHTASLWGGNKPRKLEFVIGDALARGKRAILTFGALGTNHGLATALYARENGLACVLCLVDQPVDDHVRAQLERIGDSGAIVYRTGTFRRTALRMPWLLARHRLPYVLPAGGSSPVGVLGFVAAARELAQQVRAGELPEPSEVWCALGTGGTAAGLLLGLRLEGLQTEIKAVHVNDQLELSEATILKLVRKAAAKLEVEAPADGVEVVHGYLGGGYGHATPAGTAALERARDAEGLKLDPVYTSKTMAALLDRLPSTGGPVLYWHTYNGV</sequence>
<comment type="cofactor">
    <cofactor evidence="1">
        <name>pyridoxal 5'-phosphate</name>
        <dbReference type="ChEBI" id="CHEBI:597326"/>
    </cofactor>
</comment>
<evidence type="ECO:0000256" key="1">
    <source>
        <dbReference type="ARBA" id="ARBA00001933"/>
    </source>
</evidence>
<dbReference type="GO" id="GO:1901605">
    <property type="term" value="P:alpha-amino acid metabolic process"/>
    <property type="evidence" value="ECO:0007669"/>
    <property type="project" value="UniProtKB-ARBA"/>
</dbReference>
<accession>A0A6J4SU43</accession>
<organism evidence="6">
    <name type="scientific">uncultured Solirubrobacteraceae bacterium</name>
    <dbReference type="NCBI Taxonomy" id="1162706"/>
    <lineage>
        <taxon>Bacteria</taxon>
        <taxon>Bacillati</taxon>
        <taxon>Actinomycetota</taxon>
        <taxon>Thermoleophilia</taxon>
        <taxon>Solirubrobacterales</taxon>
        <taxon>Solirubrobacteraceae</taxon>
        <taxon>environmental samples</taxon>
    </lineage>
</organism>
<feature type="domain" description="Tryptophan synthase beta chain-like PALP" evidence="5">
    <location>
        <begin position="12"/>
        <end position="289"/>
    </location>
</feature>
<proteinExistence type="inferred from homology"/>
<evidence type="ECO:0000313" key="6">
    <source>
        <dbReference type="EMBL" id="CAA9505559.1"/>
    </source>
</evidence>
<dbReference type="PANTHER" id="PTHR43780:SF2">
    <property type="entry name" value="1-AMINOCYCLOPROPANE-1-CARBOXYLATE DEAMINASE-RELATED"/>
    <property type="match status" value="1"/>
</dbReference>
<dbReference type="PANTHER" id="PTHR43780">
    <property type="entry name" value="1-AMINOCYCLOPROPANE-1-CARBOXYLATE DEAMINASE-RELATED"/>
    <property type="match status" value="1"/>
</dbReference>
<reference evidence="6" key="1">
    <citation type="submission" date="2020-02" db="EMBL/GenBank/DDBJ databases">
        <authorList>
            <person name="Meier V. D."/>
        </authorList>
    </citation>
    <scope>NUCLEOTIDE SEQUENCE</scope>
    <source>
        <strain evidence="6">AVDCRST_MAG85</strain>
    </source>
</reference>
<dbReference type="InterPro" id="IPR036052">
    <property type="entry name" value="TrpB-like_PALP_sf"/>
</dbReference>
<name>A0A6J4SU43_9ACTN</name>
<dbReference type="InterPro" id="IPR027278">
    <property type="entry name" value="ACCD_DCysDesulf"/>
</dbReference>
<dbReference type="Gene3D" id="3.40.50.1100">
    <property type="match status" value="2"/>
</dbReference>
<evidence type="ECO:0000259" key="5">
    <source>
        <dbReference type="Pfam" id="PF00291"/>
    </source>
</evidence>